<evidence type="ECO:0000256" key="2">
    <source>
        <dbReference type="SAM" id="Phobius"/>
    </source>
</evidence>
<accession>A0A1G9JH39</accession>
<keyword evidence="2" id="KW-0472">Membrane</keyword>
<organism evidence="3 4">
    <name type="scientific">Nonomuraea maritima</name>
    <dbReference type="NCBI Taxonomy" id="683260"/>
    <lineage>
        <taxon>Bacteria</taxon>
        <taxon>Bacillati</taxon>
        <taxon>Actinomycetota</taxon>
        <taxon>Actinomycetes</taxon>
        <taxon>Streptosporangiales</taxon>
        <taxon>Streptosporangiaceae</taxon>
        <taxon>Nonomuraea</taxon>
    </lineage>
</organism>
<evidence type="ECO:0000313" key="4">
    <source>
        <dbReference type="Proteomes" id="UP000198683"/>
    </source>
</evidence>
<name>A0A1G9JH39_9ACTN</name>
<feature type="transmembrane region" description="Helical" evidence="2">
    <location>
        <begin position="65"/>
        <end position="85"/>
    </location>
</feature>
<reference evidence="3 4" key="1">
    <citation type="submission" date="2016-10" db="EMBL/GenBank/DDBJ databases">
        <authorList>
            <person name="de Groot N.N."/>
        </authorList>
    </citation>
    <scope>NUCLEOTIDE SEQUENCE [LARGE SCALE GENOMIC DNA]</scope>
    <source>
        <strain evidence="3 4">CGMCC 4.5681</strain>
    </source>
</reference>
<feature type="compositionally biased region" description="Acidic residues" evidence="1">
    <location>
        <begin position="1"/>
        <end position="16"/>
    </location>
</feature>
<feature type="transmembrane region" description="Helical" evidence="2">
    <location>
        <begin position="36"/>
        <end position="58"/>
    </location>
</feature>
<feature type="transmembrane region" description="Helical" evidence="2">
    <location>
        <begin position="117"/>
        <end position="137"/>
    </location>
</feature>
<gene>
    <name evidence="3" type="ORF">SAMN05421874_12050</name>
</gene>
<sequence length="144" mass="15067">MAAVPDDLDATPGDDPEAAHDSRTAPGDPRDEPAPLGLVVLLTGGSAVAVMGLAAVLSDPPGLKLLLLGPIALVVWEVIAFEVWWRRWWGAIPGAAAGLLVHVEGRQALADVVGDAWAHPVAYVTAWTLFAAVFALCSRYPRTA</sequence>
<dbReference type="EMBL" id="FNFB01000020">
    <property type="protein sequence ID" value="SDL36612.1"/>
    <property type="molecule type" value="Genomic_DNA"/>
</dbReference>
<evidence type="ECO:0000313" key="3">
    <source>
        <dbReference type="EMBL" id="SDL36612.1"/>
    </source>
</evidence>
<keyword evidence="4" id="KW-1185">Reference proteome</keyword>
<protein>
    <submittedName>
        <fullName evidence="3">Uncharacterized protein</fullName>
    </submittedName>
</protein>
<dbReference type="STRING" id="683260.SAMN05421874_12050"/>
<dbReference type="Proteomes" id="UP000198683">
    <property type="component" value="Unassembled WGS sequence"/>
</dbReference>
<dbReference type="AlphaFoldDB" id="A0A1G9JH39"/>
<keyword evidence="2" id="KW-1133">Transmembrane helix</keyword>
<proteinExistence type="predicted"/>
<feature type="region of interest" description="Disordered" evidence="1">
    <location>
        <begin position="1"/>
        <end position="32"/>
    </location>
</feature>
<evidence type="ECO:0000256" key="1">
    <source>
        <dbReference type="SAM" id="MobiDB-lite"/>
    </source>
</evidence>
<feature type="compositionally biased region" description="Basic and acidic residues" evidence="1">
    <location>
        <begin position="17"/>
        <end position="32"/>
    </location>
</feature>
<keyword evidence="2" id="KW-0812">Transmembrane</keyword>